<dbReference type="PANTHER" id="PTHR32154:SF0">
    <property type="entry name" value="PYRUVATE-FLAVODOXIN OXIDOREDUCTASE-RELATED"/>
    <property type="match status" value="1"/>
</dbReference>
<sequence length="82" mass="9557">YTQVLQAMMEAEAFDGPSVVLAYLPYNNENENPINVLQETKKAVDVGYWPLYRWDPKAGERGDESFKLDSERIKEELKEFLK</sequence>
<dbReference type="PANTHER" id="PTHR32154">
    <property type="entry name" value="PYRUVATE-FLAVODOXIN OXIDOREDUCTASE-RELATED"/>
    <property type="match status" value="1"/>
</dbReference>
<dbReference type="InterPro" id="IPR029061">
    <property type="entry name" value="THDP-binding"/>
</dbReference>
<comment type="caution">
    <text evidence="1">The sequence shown here is derived from an EMBL/GenBank/DDBJ whole genome shotgun (WGS) entry which is preliminary data.</text>
</comment>
<feature type="non-terminal residue" evidence="1">
    <location>
        <position position="1"/>
    </location>
</feature>
<evidence type="ECO:0000313" key="1">
    <source>
        <dbReference type="EMBL" id="GFD59554.1"/>
    </source>
</evidence>
<reference evidence="1" key="1">
    <citation type="journal article" date="2019" name="Sci. Rep.">
        <title>Draft genome of Tanacetum cinerariifolium, the natural source of mosquito coil.</title>
        <authorList>
            <person name="Yamashiro T."/>
            <person name="Shiraishi A."/>
            <person name="Satake H."/>
            <person name="Nakayama K."/>
        </authorList>
    </citation>
    <scope>NUCLEOTIDE SEQUENCE</scope>
</reference>
<dbReference type="Gene3D" id="3.40.50.970">
    <property type="match status" value="1"/>
</dbReference>
<name>A0A699XU97_TANCI</name>
<dbReference type="GO" id="GO:0006979">
    <property type="term" value="P:response to oxidative stress"/>
    <property type="evidence" value="ECO:0007669"/>
    <property type="project" value="TreeGrafter"/>
</dbReference>
<keyword evidence="1" id="KW-0670">Pyruvate</keyword>
<protein>
    <submittedName>
        <fullName evidence="1">Pyruvate-ferredoxin oxidoreductase</fullName>
    </submittedName>
</protein>
<feature type="non-terminal residue" evidence="1">
    <location>
        <position position="82"/>
    </location>
</feature>
<dbReference type="AlphaFoldDB" id="A0A699XU97"/>
<accession>A0A699XU97</accession>
<dbReference type="EMBL" id="BKCJ011866470">
    <property type="protein sequence ID" value="GFD59554.1"/>
    <property type="molecule type" value="Genomic_DNA"/>
</dbReference>
<organism evidence="1">
    <name type="scientific">Tanacetum cinerariifolium</name>
    <name type="common">Dalmatian daisy</name>
    <name type="synonym">Chrysanthemum cinerariifolium</name>
    <dbReference type="NCBI Taxonomy" id="118510"/>
    <lineage>
        <taxon>Eukaryota</taxon>
        <taxon>Viridiplantae</taxon>
        <taxon>Streptophyta</taxon>
        <taxon>Embryophyta</taxon>
        <taxon>Tracheophyta</taxon>
        <taxon>Spermatophyta</taxon>
        <taxon>Magnoliopsida</taxon>
        <taxon>eudicotyledons</taxon>
        <taxon>Gunneridae</taxon>
        <taxon>Pentapetalae</taxon>
        <taxon>asterids</taxon>
        <taxon>campanulids</taxon>
        <taxon>Asterales</taxon>
        <taxon>Asteraceae</taxon>
        <taxon>Asteroideae</taxon>
        <taxon>Anthemideae</taxon>
        <taxon>Anthemidinae</taxon>
        <taxon>Tanacetum</taxon>
    </lineage>
</organism>
<gene>
    <name evidence="1" type="ORF">Tci_931523</name>
</gene>
<dbReference type="InterPro" id="IPR050722">
    <property type="entry name" value="Pyruvate:ferred/Flavod_OxRd"/>
</dbReference>
<dbReference type="SUPFAM" id="SSF52518">
    <property type="entry name" value="Thiamin diphosphate-binding fold (THDP-binding)"/>
    <property type="match status" value="1"/>
</dbReference>
<proteinExistence type="predicted"/>